<protein>
    <recommendedName>
        <fullName evidence="5">Nucleoprotein/polynucleotide-associated enzyme</fullName>
    </recommendedName>
</protein>
<accession>A0A1T4SGA7</accession>
<sequence>MRNPMQDQLLKAGLVKKSKVAQVLRDQAKRRHAKAAPADESEKVDARRLQAERAERDRALAAERNAQARLQEIRAQVRQIIDANRVDATGEEPYSFEDQGSIRRVHVDAAQRQQLAKGSLVIVRDADGYALLPEPAAQKVREREASLVVLDNRQRDTGGVEDEDPYYSRFKVPDDLVW</sequence>
<keyword evidence="1" id="KW-0175">Coiled coil</keyword>
<keyword evidence="4" id="KW-1185">Reference proteome</keyword>
<evidence type="ECO:0008006" key="5">
    <source>
        <dbReference type="Google" id="ProtNLM"/>
    </source>
</evidence>
<feature type="coiled-coil region" evidence="1">
    <location>
        <begin position="51"/>
        <end position="83"/>
    </location>
</feature>
<evidence type="ECO:0000313" key="4">
    <source>
        <dbReference type="Proteomes" id="UP000190061"/>
    </source>
</evidence>
<proteinExistence type="predicted"/>
<dbReference type="STRING" id="1122188.SAMN02745674_02839"/>
<dbReference type="OrthoDB" id="5294470at2"/>
<gene>
    <name evidence="3" type="ORF">SAMN02745674_02839</name>
</gene>
<organism evidence="3 4">
    <name type="scientific">Lysobacter spongiicola DSM 21749</name>
    <dbReference type="NCBI Taxonomy" id="1122188"/>
    <lineage>
        <taxon>Bacteria</taxon>
        <taxon>Pseudomonadati</taxon>
        <taxon>Pseudomonadota</taxon>
        <taxon>Gammaproteobacteria</taxon>
        <taxon>Lysobacterales</taxon>
        <taxon>Lysobacteraceae</taxon>
        <taxon>Novilysobacter</taxon>
    </lineage>
</organism>
<feature type="compositionally biased region" description="Basic and acidic residues" evidence="2">
    <location>
        <begin position="40"/>
        <end position="50"/>
    </location>
</feature>
<dbReference type="InterPro" id="IPR018636">
    <property type="entry name" value="DUF2058"/>
</dbReference>
<reference evidence="3 4" key="1">
    <citation type="submission" date="2017-02" db="EMBL/GenBank/DDBJ databases">
        <authorList>
            <person name="Peterson S.W."/>
        </authorList>
    </citation>
    <scope>NUCLEOTIDE SEQUENCE [LARGE SCALE GENOMIC DNA]</scope>
    <source>
        <strain evidence="3 4">DSM 21749</strain>
    </source>
</reference>
<dbReference type="EMBL" id="FUXP01000018">
    <property type="protein sequence ID" value="SKA27334.1"/>
    <property type="molecule type" value="Genomic_DNA"/>
</dbReference>
<dbReference type="Pfam" id="PF09831">
    <property type="entry name" value="DUF2058"/>
    <property type="match status" value="1"/>
</dbReference>
<dbReference type="AlphaFoldDB" id="A0A1T4SGA7"/>
<evidence type="ECO:0000256" key="2">
    <source>
        <dbReference type="SAM" id="MobiDB-lite"/>
    </source>
</evidence>
<name>A0A1T4SGA7_9GAMM</name>
<evidence type="ECO:0000313" key="3">
    <source>
        <dbReference type="EMBL" id="SKA27334.1"/>
    </source>
</evidence>
<feature type="region of interest" description="Disordered" evidence="2">
    <location>
        <begin position="23"/>
        <end position="50"/>
    </location>
</feature>
<dbReference type="RefSeq" id="WP_078759362.1">
    <property type="nucleotide sequence ID" value="NZ_FUXP01000018.1"/>
</dbReference>
<dbReference type="Proteomes" id="UP000190061">
    <property type="component" value="Unassembled WGS sequence"/>
</dbReference>
<evidence type="ECO:0000256" key="1">
    <source>
        <dbReference type="SAM" id="Coils"/>
    </source>
</evidence>